<keyword evidence="5" id="KW-0028">Amino-acid biosynthesis</keyword>
<dbReference type="PANTHER" id="PTHR43808">
    <property type="entry name" value="ACETYLORNITHINE DEACETYLASE"/>
    <property type="match status" value="1"/>
</dbReference>
<evidence type="ECO:0000256" key="2">
    <source>
        <dbReference type="ARBA" id="ARBA00005691"/>
    </source>
</evidence>
<comment type="cofactor">
    <cofactor evidence="1">
        <name>Zn(2+)</name>
        <dbReference type="ChEBI" id="CHEBI:29105"/>
    </cofactor>
</comment>
<dbReference type="Proteomes" id="UP000317730">
    <property type="component" value="Unassembled WGS sequence"/>
</dbReference>
<keyword evidence="8" id="KW-0862">Zinc</keyword>
<dbReference type="InterPro" id="IPR050072">
    <property type="entry name" value="Peptidase_M20A"/>
</dbReference>
<sequence length="384" mass="41911">MSQNAPLSTRAILEKLIAFPTVCRTENVELIDWIETFLRDLGARCLRVPGEQPGRFNLFASIGPETDDGIVLSGHSDVVPVEGQPWTTDPFALTERDGRLYGRGTSDMKGFLACMLVAARHAAQRQNLRAPLHLAFSYDEEIGCVGVHSLLRDLATQGFKARGCVIGEPTGLHVISGHKGKLAAKVTCYGLAAHSANPARGCNAISLAANMVKTIEALQEELKHSGTVDEHFEVPYSTMQVGLIRGGVALNIVPDLCDIQFEMRLLPGADPQPWLDRLREEATRLCAATPHARIEIETLNAYPGLDTSENVTFLRDIMRITGDNRASRIGFGTEGGLFNDYLNMPVVVCGPGSIDRAHKADEFILPEELDAGELFVKRIVETLL</sequence>
<dbReference type="Gene3D" id="3.30.70.360">
    <property type="match status" value="1"/>
</dbReference>
<dbReference type="InterPro" id="IPR010169">
    <property type="entry name" value="AcOrn-deacetyl"/>
</dbReference>
<dbReference type="GO" id="GO:0006526">
    <property type="term" value="P:L-arginine biosynthetic process"/>
    <property type="evidence" value="ECO:0007669"/>
    <property type="project" value="UniProtKB-KW"/>
</dbReference>
<evidence type="ECO:0000256" key="5">
    <source>
        <dbReference type="ARBA" id="ARBA00022605"/>
    </source>
</evidence>
<protein>
    <submittedName>
        <fullName evidence="11">Acetylornithine deacetylase</fullName>
    </submittedName>
</protein>
<dbReference type="InterPro" id="IPR011650">
    <property type="entry name" value="Peptidase_M20_dimer"/>
</dbReference>
<dbReference type="Pfam" id="PF07687">
    <property type="entry name" value="M20_dimer"/>
    <property type="match status" value="1"/>
</dbReference>
<keyword evidence="3" id="KW-0963">Cytoplasm</keyword>
<dbReference type="RefSeq" id="WP_141374639.1">
    <property type="nucleotide sequence ID" value="NZ_BAPL01000030.1"/>
</dbReference>
<evidence type="ECO:0000256" key="6">
    <source>
        <dbReference type="ARBA" id="ARBA00022723"/>
    </source>
</evidence>
<evidence type="ECO:0000256" key="1">
    <source>
        <dbReference type="ARBA" id="ARBA00001947"/>
    </source>
</evidence>
<keyword evidence="6" id="KW-0479">Metal-binding</keyword>
<evidence type="ECO:0000259" key="10">
    <source>
        <dbReference type="Pfam" id="PF07687"/>
    </source>
</evidence>
<keyword evidence="4" id="KW-0055">Arginine biosynthesis</keyword>
<dbReference type="SUPFAM" id="SSF53187">
    <property type="entry name" value="Zn-dependent exopeptidases"/>
    <property type="match status" value="1"/>
</dbReference>
<organism evidence="11 12">
    <name type="scientific">Acetobacter peroxydans</name>
    <dbReference type="NCBI Taxonomy" id="104098"/>
    <lineage>
        <taxon>Bacteria</taxon>
        <taxon>Pseudomonadati</taxon>
        <taxon>Pseudomonadota</taxon>
        <taxon>Alphaproteobacteria</taxon>
        <taxon>Acetobacterales</taxon>
        <taxon>Acetobacteraceae</taxon>
        <taxon>Acetobacter</taxon>
    </lineage>
</organism>
<evidence type="ECO:0000313" key="11">
    <source>
        <dbReference type="EMBL" id="GEB84683.1"/>
    </source>
</evidence>
<evidence type="ECO:0000256" key="7">
    <source>
        <dbReference type="ARBA" id="ARBA00022801"/>
    </source>
</evidence>
<evidence type="ECO:0000256" key="3">
    <source>
        <dbReference type="ARBA" id="ARBA00022490"/>
    </source>
</evidence>
<dbReference type="InterPro" id="IPR001261">
    <property type="entry name" value="ArgE/DapE_CS"/>
</dbReference>
<dbReference type="NCBIfam" id="TIGR01892">
    <property type="entry name" value="AcOrn-deacetyl"/>
    <property type="match status" value="1"/>
</dbReference>
<dbReference type="SUPFAM" id="SSF55031">
    <property type="entry name" value="Bacterial exopeptidase dimerisation domain"/>
    <property type="match status" value="1"/>
</dbReference>
<dbReference type="PROSITE" id="PS00759">
    <property type="entry name" value="ARGE_DAPE_CPG2_2"/>
    <property type="match status" value="1"/>
</dbReference>
<feature type="domain" description="Peptidase M20 dimerisation" evidence="10">
    <location>
        <begin position="177"/>
        <end position="285"/>
    </location>
</feature>
<proteinExistence type="inferred from homology"/>
<dbReference type="PANTHER" id="PTHR43808:SF31">
    <property type="entry name" value="N-ACETYL-L-CITRULLINE DEACETYLASE"/>
    <property type="match status" value="1"/>
</dbReference>
<name>A0A4Y3TSH3_9PROT</name>
<dbReference type="EMBL" id="BJMV01000002">
    <property type="protein sequence ID" value="GEB84683.1"/>
    <property type="molecule type" value="Genomic_DNA"/>
</dbReference>
<comment type="similarity">
    <text evidence="2">Belongs to the peptidase M20A family. ArgE subfamily.</text>
</comment>
<dbReference type="Pfam" id="PF01546">
    <property type="entry name" value="Peptidase_M20"/>
    <property type="match status" value="1"/>
</dbReference>
<evidence type="ECO:0000313" key="12">
    <source>
        <dbReference type="Proteomes" id="UP000317730"/>
    </source>
</evidence>
<reference evidence="11 12" key="1">
    <citation type="submission" date="2019-06" db="EMBL/GenBank/DDBJ databases">
        <title>Whole genome shotgun sequence of Acetobacter peroxydans NBRC 13755.</title>
        <authorList>
            <person name="Hosoyama A."/>
            <person name="Uohara A."/>
            <person name="Ohji S."/>
            <person name="Ichikawa N."/>
        </authorList>
    </citation>
    <scope>NUCLEOTIDE SEQUENCE [LARGE SCALE GENOMIC DNA]</scope>
    <source>
        <strain evidence="11 12">NBRC 13755</strain>
    </source>
</reference>
<keyword evidence="7" id="KW-0378">Hydrolase</keyword>
<dbReference type="GO" id="GO:0046872">
    <property type="term" value="F:metal ion binding"/>
    <property type="evidence" value="ECO:0007669"/>
    <property type="project" value="UniProtKB-KW"/>
</dbReference>
<dbReference type="InterPro" id="IPR036264">
    <property type="entry name" value="Bact_exopeptidase_dim_dom"/>
</dbReference>
<keyword evidence="12" id="KW-1185">Reference proteome</keyword>
<dbReference type="GO" id="GO:0008777">
    <property type="term" value="F:acetylornithine deacetylase activity"/>
    <property type="evidence" value="ECO:0007669"/>
    <property type="project" value="TreeGrafter"/>
</dbReference>
<dbReference type="AlphaFoldDB" id="A0A4Y3TSH3"/>
<evidence type="ECO:0000256" key="8">
    <source>
        <dbReference type="ARBA" id="ARBA00022833"/>
    </source>
</evidence>
<dbReference type="OrthoDB" id="9809784at2"/>
<dbReference type="NCBIfam" id="NF005710">
    <property type="entry name" value="PRK07522.1"/>
    <property type="match status" value="1"/>
</dbReference>
<dbReference type="InterPro" id="IPR002933">
    <property type="entry name" value="Peptidase_M20"/>
</dbReference>
<dbReference type="Gene3D" id="3.40.630.10">
    <property type="entry name" value="Zn peptidases"/>
    <property type="match status" value="1"/>
</dbReference>
<comment type="caution">
    <text evidence="11">The sequence shown here is derived from an EMBL/GenBank/DDBJ whole genome shotgun (WGS) entry which is preliminary data.</text>
</comment>
<gene>
    <name evidence="11" type="ORF">APE01nite_04800</name>
</gene>
<evidence type="ECO:0000256" key="4">
    <source>
        <dbReference type="ARBA" id="ARBA00022571"/>
    </source>
</evidence>
<evidence type="ECO:0000256" key="9">
    <source>
        <dbReference type="ARBA" id="ARBA00023285"/>
    </source>
</evidence>
<keyword evidence="9" id="KW-0170">Cobalt</keyword>
<accession>A0A4Y3TSH3</accession>
<dbReference type="CDD" id="cd03894">
    <property type="entry name" value="M20_ArgE"/>
    <property type="match status" value="1"/>
</dbReference>